<evidence type="ECO:0000259" key="1">
    <source>
        <dbReference type="Pfam" id="PF00561"/>
    </source>
</evidence>
<dbReference type="InterPro" id="IPR029058">
    <property type="entry name" value="AB_hydrolase_fold"/>
</dbReference>
<dbReference type="PRINTS" id="PR00111">
    <property type="entry name" value="ABHYDROLASE"/>
</dbReference>
<evidence type="ECO:0000313" key="2">
    <source>
        <dbReference type="EMBL" id="MCL9770346.1"/>
    </source>
</evidence>
<keyword evidence="3" id="KW-1185">Reference proteome</keyword>
<dbReference type="PANTHER" id="PTHR43433:SF5">
    <property type="entry name" value="AB HYDROLASE-1 DOMAIN-CONTAINING PROTEIN"/>
    <property type="match status" value="1"/>
</dbReference>
<organism evidence="2 3">
    <name type="scientific">Flavobacterium fragile</name>
    <dbReference type="NCBI Taxonomy" id="2949085"/>
    <lineage>
        <taxon>Bacteria</taxon>
        <taxon>Pseudomonadati</taxon>
        <taxon>Bacteroidota</taxon>
        <taxon>Flavobacteriia</taxon>
        <taxon>Flavobacteriales</taxon>
        <taxon>Flavobacteriaceae</taxon>
        <taxon>Flavobacterium</taxon>
    </lineage>
</organism>
<protein>
    <submittedName>
        <fullName evidence="2">3-oxoadipate enol-lactonase</fullName>
        <ecNumber evidence="2">3.1.1.24</ecNumber>
    </submittedName>
</protein>
<accession>A0ABT0TH96</accession>
<dbReference type="InterPro" id="IPR026968">
    <property type="entry name" value="PcaD/CatD"/>
</dbReference>
<dbReference type="EC" id="3.1.1.24" evidence="2"/>
<dbReference type="NCBIfam" id="TIGR02427">
    <property type="entry name" value="protocat_pcaD"/>
    <property type="match status" value="1"/>
</dbReference>
<dbReference type="RefSeq" id="WP_250581866.1">
    <property type="nucleotide sequence ID" value="NZ_JAMLJN010000005.1"/>
</dbReference>
<proteinExistence type="predicted"/>
<dbReference type="InterPro" id="IPR050471">
    <property type="entry name" value="AB_hydrolase"/>
</dbReference>
<dbReference type="SUPFAM" id="SSF53474">
    <property type="entry name" value="alpha/beta-Hydrolases"/>
    <property type="match status" value="1"/>
</dbReference>
<dbReference type="Gene3D" id="3.40.50.1820">
    <property type="entry name" value="alpha/beta hydrolase"/>
    <property type="match status" value="1"/>
</dbReference>
<evidence type="ECO:0000313" key="3">
    <source>
        <dbReference type="Proteomes" id="UP001203342"/>
    </source>
</evidence>
<reference evidence="2 3" key="1">
    <citation type="submission" date="2022-05" db="EMBL/GenBank/DDBJ databases">
        <title>Flavobacterium sp., isolated from activated sludge.</title>
        <authorList>
            <person name="Ran Q."/>
        </authorList>
    </citation>
    <scope>NUCLEOTIDE SEQUENCE [LARGE SCALE GENOMIC DNA]</scope>
    <source>
        <strain evidence="2 3">HXWNR69</strain>
    </source>
</reference>
<dbReference type="Proteomes" id="UP001203342">
    <property type="component" value="Unassembled WGS sequence"/>
</dbReference>
<dbReference type="EMBL" id="JAMLJN010000005">
    <property type="protein sequence ID" value="MCL9770346.1"/>
    <property type="molecule type" value="Genomic_DNA"/>
</dbReference>
<dbReference type="InterPro" id="IPR000073">
    <property type="entry name" value="AB_hydrolase_1"/>
</dbReference>
<sequence>MPKIKLSHFECHYLFEDYGKEITLVFSNSLGTNFSMWDENIPYLKEHFNILRSDTRGHGKSTIDQEIVAVEKLGNDVIELLNYLKLDKVIFCGLSMGGLIGQWLGIHYPERCSGIVLCNTAAKIGTEEGWNIRITQVTNHGLSSILEGTAQRWFIEEYREKYPEKVTQILQNFENNSVQGYVACCAMVRDADFRTELNHLKVPSLIVCGAQDEVTTVTDGTFLQEQIPNAQLVVMEAAHLSNLANPEEFSKHIIHFAQHLTQ</sequence>
<dbReference type="GO" id="GO:0047570">
    <property type="term" value="F:3-oxoadipate enol-lactonase activity"/>
    <property type="evidence" value="ECO:0007669"/>
    <property type="project" value="UniProtKB-EC"/>
</dbReference>
<feature type="domain" description="AB hydrolase-1" evidence="1">
    <location>
        <begin position="23"/>
        <end position="243"/>
    </location>
</feature>
<comment type="caution">
    <text evidence="2">The sequence shown here is derived from an EMBL/GenBank/DDBJ whole genome shotgun (WGS) entry which is preliminary data.</text>
</comment>
<dbReference type="Pfam" id="PF00561">
    <property type="entry name" value="Abhydrolase_1"/>
    <property type="match status" value="1"/>
</dbReference>
<dbReference type="PANTHER" id="PTHR43433">
    <property type="entry name" value="HYDROLASE, ALPHA/BETA FOLD FAMILY PROTEIN"/>
    <property type="match status" value="1"/>
</dbReference>
<name>A0ABT0TH96_9FLAO</name>
<gene>
    <name evidence="2" type="primary">pcaD</name>
    <name evidence="2" type="ORF">NAT47_07940</name>
</gene>
<keyword evidence="2" id="KW-0378">Hydrolase</keyword>